<name>A0A2K8QRQ6_9GAMM</name>
<dbReference type="FunFam" id="3.40.250.10:FF:000001">
    <property type="entry name" value="Sulfurtransferase"/>
    <property type="match status" value="1"/>
</dbReference>
<dbReference type="KEGG" id="dfn:CVE23_16330"/>
<dbReference type="AlphaFoldDB" id="A0A2K8QRQ6"/>
<evidence type="ECO:0000256" key="5">
    <source>
        <dbReference type="ARBA" id="ARBA00051793"/>
    </source>
</evidence>
<dbReference type="PANTHER" id="PTHR11364:SF27">
    <property type="entry name" value="SULFURTRANSFERASE"/>
    <property type="match status" value="1"/>
</dbReference>
<organism evidence="8 9">
    <name type="scientific">Dickeya fangzhongdai</name>
    <dbReference type="NCBI Taxonomy" id="1778540"/>
    <lineage>
        <taxon>Bacteria</taxon>
        <taxon>Pseudomonadati</taxon>
        <taxon>Pseudomonadota</taxon>
        <taxon>Gammaproteobacteria</taxon>
        <taxon>Enterobacterales</taxon>
        <taxon>Pectobacteriaceae</taxon>
        <taxon>Dickeya</taxon>
    </lineage>
</organism>
<reference evidence="9" key="1">
    <citation type="journal article" date="2018" name="Genome Announc.">
        <title>Complete genome sequence of a Dickeya fangzhongdai type strain causing bleeding canker of pear tree trunks.</title>
        <authorList>
            <person name="Zhao Y."/>
            <person name="Tian Y."/>
            <person name="Li X."/>
            <person name="Hu B."/>
        </authorList>
    </citation>
    <scope>NUCLEOTIDE SEQUENCE [LARGE SCALE GENOMIC DNA]</scope>
    <source>
        <strain evidence="9">DSM 101947</strain>
    </source>
</reference>
<gene>
    <name evidence="8" type="ORF">CVE23_16330</name>
</gene>
<dbReference type="Proteomes" id="UP000231901">
    <property type="component" value="Chromosome"/>
</dbReference>
<protein>
    <recommendedName>
        <fullName evidence="6">Sulfurtransferase</fullName>
    </recommendedName>
</protein>
<evidence type="ECO:0000313" key="8">
    <source>
        <dbReference type="EMBL" id="ATZ95410.1"/>
    </source>
</evidence>
<dbReference type="SMART" id="SM00450">
    <property type="entry name" value="RHOD"/>
    <property type="match status" value="2"/>
</dbReference>
<sequence length="284" mass="30454">MSTSAAGLFVSASWLNDHRHDADIALIDARMLPPGNDTRDIAAEYRAEHLPGAVFFDIESLSDHQTPLPHMMPDIAAFADALGKLGLNEQQHLVIYDEGNLFSAPRAWWMLRLAGAARISILSGGLAGWKQQGLPLEQGDVSPTAQVFHARTPAAGAIRSLDDVLTLCQTGDEQIVDARPAPRFLGEVDEPRPGLRCGHIPGSFNVPWNLLVESGALKPTDELAAIFHQAGVDIRRPIVASCGSGVTASVVMLALFVLNAPQVSLYDGSWSEWGARDDVPVVTG</sequence>
<keyword evidence="8" id="KW-0670">Pyruvate</keyword>
<dbReference type="EMBL" id="CP025003">
    <property type="protein sequence ID" value="ATZ95410.1"/>
    <property type="molecule type" value="Genomic_DNA"/>
</dbReference>
<dbReference type="PROSITE" id="PS50206">
    <property type="entry name" value="RHODANESE_3"/>
    <property type="match status" value="2"/>
</dbReference>
<dbReference type="PANTHER" id="PTHR11364">
    <property type="entry name" value="THIOSULFATE SULFERTANSFERASE"/>
    <property type="match status" value="1"/>
</dbReference>
<dbReference type="GeneID" id="66565886"/>
<dbReference type="InterPro" id="IPR001763">
    <property type="entry name" value="Rhodanese-like_dom"/>
</dbReference>
<dbReference type="Pfam" id="PF00581">
    <property type="entry name" value="Rhodanese"/>
    <property type="match status" value="2"/>
</dbReference>
<dbReference type="FunFam" id="3.40.250.10:FF:000015">
    <property type="entry name" value="Sulfurtransferase"/>
    <property type="match status" value="1"/>
</dbReference>
<comment type="subcellular location">
    <subcellularLocation>
        <location evidence="1">Cytoplasm</location>
    </subcellularLocation>
</comment>
<evidence type="ECO:0000313" key="9">
    <source>
        <dbReference type="Proteomes" id="UP000231901"/>
    </source>
</evidence>
<dbReference type="NCBIfam" id="NF008557">
    <property type="entry name" value="PRK11493.1"/>
    <property type="match status" value="1"/>
</dbReference>
<evidence type="ECO:0000256" key="1">
    <source>
        <dbReference type="ARBA" id="ARBA00004496"/>
    </source>
</evidence>
<dbReference type="PROSITE" id="PS00683">
    <property type="entry name" value="RHODANESE_2"/>
    <property type="match status" value="1"/>
</dbReference>
<accession>A0A2K8QRQ6</accession>
<dbReference type="Gene3D" id="3.40.250.10">
    <property type="entry name" value="Rhodanese-like domain"/>
    <property type="match status" value="2"/>
</dbReference>
<proteinExistence type="predicted"/>
<dbReference type="GO" id="GO:0016784">
    <property type="term" value="F:3-mercaptopyruvate sulfurtransferase activity"/>
    <property type="evidence" value="ECO:0007669"/>
    <property type="project" value="UniProtKB-EC"/>
</dbReference>
<evidence type="ECO:0000256" key="2">
    <source>
        <dbReference type="ARBA" id="ARBA00022490"/>
    </source>
</evidence>
<keyword evidence="3 6" id="KW-0808">Transferase</keyword>
<dbReference type="InterPro" id="IPR045078">
    <property type="entry name" value="TST/MPST-like"/>
</dbReference>
<feature type="domain" description="Rhodanese" evidence="7">
    <location>
        <begin position="20"/>
        <end position="138"/>
    </location>
</feature>
<feature type="domain" description="Rhodanese" evidence="7">
    <location>
        <begin position="169"/>
        <end position="282"/>
    </location>
</feature>
<dbReference type="CDD" id="cd01448">
    <property type="entry name" value="TST_Repeat_1"/>
    <property type="match status" value="1"/>
</dbReference>
<dbReference type="SUPFAM" id="SSF52821">
    <property type="entry name" value="Rhodanese/Cell cycle control phosphatase"/>
    <property type="match status" value="2"/>
</dbReference>
<evidence type="ECO:0000256" key="4">
    <source>
        <dbReference type="ARBA" id="ARBA00022737"/>
    </source>
</evidence>
<evidence type="ECO:0000256" key="3">
    <source>
        <dbReference type="ARBA" id="ARBA00022679"/>
    </source>
</evidence>
<dbReference type="PROSITE" id="PS00380">
    <property type="entry name" value="RHODANESE_1"/>
    <property type="match status" value="1"/>
</dbReference>
<keyword evidence="4" id="KW-0677">Repeat</keyword>
<dbReference type="GO" id="GO:0004792">
    <property type="term" value="F:thiosulfate-cyanide sulfurtransferase activity"/>
    <property type="evidence" value="ECO:0007669"/>
    <property type="project" value="InterPro"/>
</dbReference>
<dbReference type="InterPro" id="IPR036873">
    <property type="entry name" value="Rhodanese-like_dom_sf"/>
</dbReference>
<keyword evidence="9" id="KW-1185">Reference proteome</keyword>
<keyword evidence="2" id="KW-0963">Cytoplasm</keyword>
<dbReference type="GO" id="GO:0005829">
    <property type="term" value="C:cytosol"/>
    <property type="evidence" value="ECO:0007669"/>
    <property type="project" value="TreeGrafter"/>
</dbReference>
<evidence type="ECO:0000256" key="6">
    <source>
        <dbReference type="RuleBase" id="RU000507"/>
    </source>
</evidence>
<evidence type="ECO:0000259" key="7">
    <source>
        <dbReference type="PROSITE" id="PS50206"/>
    </source>
</evidence>
<dbReference type="InterPro" id="IPR001307">
    <property type="entry name" value="Thiosulphate_STrfase_CS"/>
</dbReference>
<dbReference type="CDD" id="cd01449">
    <property type="entry name" value="TST_Repeat_2"/>
    <property type="match status" value="1"/>
</dbReference>
<dbReference type="RefSeq" id="WP_100849968.1">
    <property type="nucleotide sequence ID" value="NZ_BMJF01000006.1"/>
</dbReference>
<comment type="catalytic activity">
    <reaction evidence="5">
        <text>2-oxo-3-sulfanylpropanoate + [thioredoxin]-dithiol = [thioredoxin]-disulfide + hydrogen sulfide + pyruvate + H(+)</text>
        <dbReference type="Rhea" id="RHEA:21740"/>
        <dbReference type="Rhea" id="RHEA-COMP:10698"/>
        <dbReference type="Rhea" id="RHEA-COMP:10700"/>
        <dbReference type="ChEBI" id="CHEBI:15361"/>
        <dbReference type="ChEBI" id="CHEBI:15378"/>
        <dbReference type="ChEBI" id="CHEBI:29919"/>
        <dbReference type="ChEBI" id="CHEBI:29950"/>
        <dbReference type="ChEBI" id="CHEBI:50058"/>
        <dbReference type="ChEBI" id="CHEBI:57678"/>
        <dbReference type="EC" id="2.8.1.2"/>
    </reaction>
    <physiologicalReaction direction="left-to-right" evidence="5">
        <dbReference type="Rhea" id="RHEA:21741"/>
    </physiologicalReaction>
</comment>